<dbReference type="Gene3D" id="2.40.10.10">
    <property type="entry name" value="Trypsin-like serine proteases"/>
    <property type="match status" value="2"/>
</dbReference>
<evidence type="ECO:0000256" key="2">
    <source>
        <dbReference type="ARBA" id="ARBA00022670"/>
    </source>
</evidence>
<dbReference type="PANTHER" id="PTHR15462">
    <property type="entry name" value="SERINE PROTEASE"/>
    <property type="match status" value="1"/>
</dbReference>
<feature type="region of interest" description="Disordered" evidence="7">
    <location>
        <begin position="388"/>
        <end position="407"/>
    </location>
</feature>
<evidence type="ECO:0000256" key="4">
    <source>
        <dbReference type="ARBA" id="ARBA00022801"/>
    </source>
</evidence>
<dbReference type="PANTHER" id="PTHR15462:SF8">
    <property type="entry name" value="SERINE PROTEASE"/>
    <property type="match status" value="1"/>
</dbReference>
<evidence type="ECO:0000256" key="3">
    <source>
        <dbReference type="ARBA" id="ARBA00022729"/>
    </source>
</evidence>
<dbReference type="InterPro" id="IPR043504">
    <property type="entry name" value="Peptidase_S1_PA_chymotrypsin"/>
</dbReference>
<reference evidence="9" key="1">
    <citation type="submission" date="2019-04" db="EMBL/GenBank/DDBJ databases">
        <title>Friends and foes A comparative genomics studyof 23 Aspergillus species from section Flavi.</title>
        <authorList>
            <consortium name="DOE Joint Genome Institute"/>
            <person name="Kjaerbolling I."/>
            <person name="Vesth T."/>
            <person name="Frisvad J.C."/>
            <person name="Nybo J.L."/>
            <person name="Theobald S."/>
            <person name="Kildgaard S."/>
            <person name="Isbrandt T."/>
            <person name="Kuo A."/>
            <person name="Sato A."/>
            <person name="Lyhne E.K."/>
            <person name="Kogle M.E."/>
            <person name="Wiebenga A."/>
            <person name="Kun R.S."/>
            <person name="Lubbers R.J."/>
            <person name="Makela M.R."/>
            <person name="Barry K."/>
            <person name="Chovatia M."/>
            <person name="Clum A."/>
            <person name="Daum C."/>
            <person name="Haridas S."/>
            <person name="He G."/>
            <person name="LaButti K."/>
            <person name="Lipzen A."/>
            <person name="Mondo S."/>
            <person name="Riley R."/>
            <person name="Salamov A."/>
            <person name="Simmons B.A."/>
            <person name="Magnuson J.K."/>
            <person name="Henrissat B."/>
            <person name="Mortensen U.H."/>
            <person name="Larsen T.O."/>
            <person name="Devries R.P."/>
            <person name="Grigoriev I.V."/>
            <person name="Machida M."/>
            <person name="Baker S.E."/>
            <person name="Andersen M.R."/>
        </authorList>
    </citation>
    <scope>NUCLEOTIDE SEQUENCE [LARGE SCALE GENOMIC DNA]</scope>
    <source>
        <strain evidence="9">CBS 130015</strain>
    </source>
</reference>
<dbReference type="SUPFAM" id="SSF50494">
    <property type="entry name" value="Trypsin-like serine proteases"/>
    <property type="match status" value="1"/>
</dbReference>
<feature type="compositionally biased region" description="Basic and acidic residues" evidence="7">
    <location>
        <begin position="388"/>
        <end position="397"/>
    </location>
</feature>
<accession>A0A5N6WH15</accession>
<dbReference type="PRINTS" id="PR00839">
    <property type="entry name" value="V8PROTEASE"/>
</dbReference>
<dbReference type="EC" id="3.4.21.-" evidence="6"/>
<evidence type="ECO:0000256" key="5">
    <source>
        <dbReference type="ARBA" id="ARBA00022825"/>
    </source>
</evidence>
<gene>
    <name evidence="8" type="ORF">BDV41DRAFT_3623</name>
</gene>
<evidence type="ECO:0000256" key="1">
    <source>
        <dbReference type="ARBA" id="ARBA00008764"/>
    </source>
</evidence>
<evidence type="ECO:0000313" key="9">
    <source>
        <dbReference type="Proteomes" id="UP000325433"/>
    </source>
</evidence>
<keyword evidence="2 6" id="KW-0645">Protease</keyword>
<dbReference type="Pfam" id="PF13365">
    <property type="entry name" value="Trypsin_2"/>
    <property type="match status" value="1"/>
</dbReference>
<dbReference type="InterPro" id="IPR009003">
    <property type="entry name" value="Peptidase_S1_PA"/>
</dbReference>
<name>A0A5N6WH15_9EURO</name>
<dbReference type="Proteomes" id="UP000325433">
    <property type="component" value="Unassembled WGS sequence"/>
</dbReference>
<protein>
    <recommendedName>
        <fullName evidence="6">Serine protease</fullName>
        <ecNumber evidence="6">3.4.21.-</ecNumber>
    </recommendedName>
</protein>
<feature type="region of interest" description="Disordered" evidence="7">
    <location>
        <begin position="574"/>
        <end position="619"/>
    </location>
</feature>
<sequence>MFSAKNSSEPIWTMGTGWLIREDLVVTAGHNVYSKTYGGQAKRIKCWIGYRGRNAAKHSSVQHRNALNIVTTASWYNQDGKRQRDVALIQVSAPFEGDLNLFQFRPTDTVVNEKPLTIVGYPGDKYVEDNGNRDYGANMYSGKSNITFNLEETGGMIEYRIDTFGGQSGAPILLGTEEGLIGIGTHCYGAGGDHPLNSGNAIGGLYGNNYEKFRGCLDGVNPRHPTAIGTFRPRFESVVNISAPGDVEESFWDVFKTVAKIGSVVVPSAGAFMGPAGILLGTVTGGILGSLAECASFHESAPNTPLTTPDKDVQDRCIERAQLAEAALQSVIRLGRSLQSDEVFKEMERIWRQSYFQQIPELVNLISPVLTEYGFLIAADHWEKKVEPNPEERESFEGKVSLKPPEDFENSPNAAFVRALYKNETKRIKGIPEGGEESLSQWLTPLIKRAIIIAKPFATKVARKALKKLFEKITKGSAESFPTGNKQKPLVKNIVCRAIIADCALQAIEKLTEEQLQDLTLSPTDAGNEEGIIDSIKTRIQKIGPVALRYAKTTIRQYLPVLLEQLNTRLDPDTKSQKLKTLSTSDFHSNDLVSPFYEEDGNPDAPPVEPRPPASPIIE</sequence>
<dbReference type="GO" id="GO:0008236">
    <property type="term" value="F:serine-type peptidase activity"/>
    <property type="evidence" value="ECO:0007669"/>
    <property type="project" value="UniProtKB-KW"/>
</dbReference>
<dbReference type="InterPro" id="IPR008256">
    <property type="entry name" value="Peptidase_S1B"/>
</dbReference>
<keyword evidence="3" id="KW-0732">Signal</keyword>
<evidence type="ECO:0000256" key="7">
    <source>
        <dbReference type="SAM" id="MobiDB-lite"/>
    </source>
</evidence>
<dbReference type="GO" id="GO:0006508">
    <property type="term" value="P:proteolysis"/>
    <property type="evidence" value="ECO:0007669"/>
    <property type="project" value="UniProtKB-KW"/>
</dbReference>
<dbReference type="InterPro" id="IPR050966">
    <property type="entry name" value="Glutamyl_endopeptidase"/>
</dbReference>
<feature type="compositionally biased region" description="Pro residues" evidence="7">
    <location>
        <begin position="604"/>
        <end position="619"/>
    </location>
</feature>
<keyword evidence="9" id="KW-1185">Reference proteome</keyword>
<dbReference type="EMBL" id="ML738292">
    <property type="protein sequence ID" value="KAE8320157.1"/>
    <property type="molecule type" value="Genomic_DNA"/>
</dbReference>
<organism evidence="8 9">
    <name type="scientific">Aspergillus transmontanensis</name>
    <dbReference type="NCBI Taxonomy" id="1034304"/>
    <lineage>
        <taxon>Eukaryota</taxon>
        <taxon>Fungi</taxon>
        <taxon>Dikarya</taxon>
        <taxon>Ascomycota</taxon>
        <taxon>Pezizomycotina</taxon>
        <taxon>Eurotiomycetes</taxon>
        <taxon>Eurotiomycetidae</taxon>
        <taxon>Eurotiales</taxon>
        <taxon>Aspergillaceae</taxon>
        <taxon>Aspergillus</taxon>
        <taxon>Aspergillus subgen. Circumdati</taxon>
    </lineage>
</organism>
<dbReference type="AlphaFoldDB" id="A0A5N6WH15"/>
<evidence type="ECO:0000313" key="8">
    <source>
        <dbReference type="EMBL" id="KAE8320157.1"/>
    </source>
</evidence>
<proteinExistence type="inferred from homology"/>
<comment type="similarity">
    <text evidence="1 6">Belongs to the peptidase S1B family.</text>
</comment>
<evidence type="ECO:0000256" key="6">
    <source>
        <dbReference type="RuleBase" id="RU004296"/>
    </source>
</evidence>
<keyword evidence="5 6" id="KW-0720">Serine protease</keyword>
<keyword evidence="4 6" id="KW-0378">Hydrolase</keyword>